<evidence type="ECO:0000313" key="1">
    <source>
        <dbReference type="EnsemblMetazoa" id="tetur17g03140.1"/>
    </source>
</evidence>
<reference evidence="2" key="1">
    <citation type="submission" date="2011-08" db="EMBL/GenBank/DDBJ databases">
        <authorList>
            <person name="Rombauts S."/>
        </authorList>
    </citation>
    <scope>NUCLEOTIDE SEQUENCE</scope>
    <source>
        <strain evidence="2">London</strain>
    </source>
</reference>
<dbReference type="EMBL" id="CAEY01000349">
    <property type="status" value="NOT_ANNOTATED_CDS"/>
    <property type="molecule type" value="Genomic_DNA"/>
</dbReference>
<organism evidence="1 2">
    <name type="scientific">Tetranychus urticae</name>
    <name type="common">Two-spotted spider mite</name>
    <dbReference type="NCBI Taxonomy" id="32264"/>
    <lineage>
        <taxon>Eukaryota</taxon>
        <taxon>Metazoa</taxon>
        <taxon>Ecdysozoa</taxon>
        <taxon>Arthropoda</taxon>
        <taxon>Chelicerata</taxon>
        <taxon>Arachnida</taxon>
        <taxon>Acari</taxon>
        <taxon>Acariformes</taxon>
        <taxon>Trombidiformes</taxon>
        <taxon>Prostigmata</taxon>
        <taxon>Eleutherengona</taxon>
        <taxon>Raphignathae</taxon>
        <taxon>Tetranychoidea</taxon>
        <taxon>Tetranychidae</taxon>
        <taxon>Tetranychus</taxon>
    </lineage>
</organism>
<dbReference type="HOGENOM" id="CLU_3261153_0_0_1"/>
<name>T1KQ76_TETUR</name>
<sequence>MIGNNQTFQFHLLINSCSFRTAQQIWREERQKLLNLKLRHST</sequence>
<proteinExistence type="predicted"/>
<protein>
    <submittedName>
        <fullName evidence="1">Uncharacterized protein</fullName>
    </submittedName>
</protein>
<dbReference type="Proteomes" id="UP000015104">
    <property type="component" value="Unassembled WGS sequence"/>
</dbReference>
<evidence type="ECO:0000313" key="2">
    <source>
        <dbReference type="Proteomes" id="UP000015104"/>
    </source>
</evidence>
<keyword evidence="2" id="KW-1185">Reference proteome</keyword>
<dbReference type="AlphaFoldDB" id="T1KQ76"/>
<dbReference type="EnsemblMetazoa" id="tetur17g03140.1">
    <property type="protein sequence ID" value="tetur17g03140.1"/>
    <property type="gene ID" value="tetur17g03140"/>
</dbReference>
<reference evidence="1" key="2">
    <citation type="submission" date="2015-06" db="UniProtKB">
        <authorList>
            <consortium name="EnsemblMetazoa"/>
        </authorList>
    </citation>
    <scope>IDENTIFICATION</scope>
</reference>
<accession>T1KQ76</accession>